<feature type="region of interest" description="Disordered" evidence="1">
    <location>
        <begin position="165"/>
        <end position="184"/>
    </location>
</feature>
<dbReference type="Proteomes" id="UP000321638">
    <property type="component" value="Unassembled WGS sequence"/>
</dbReference>
<dbReference type="RefSeq" id="WP_147852276.1">
    <property type="nucleotide sequence ID" value="NZ_VDUZ01000076.1"/>
</dbReference>
<reference evidence="2 3" key="1">
    <citation type="submission" date="2019-06" db="EMBL/GenBank/DDBJ databases">
        <title>New taxonomy in bacterial strain CC-CFT640, isolated from vineyard.</title>
        <authorList>
            <person name="Lin S.-Y."/>
            <person name="Tsai C.-F."/>
            <person name="Young C.-C."/>
        </authorList>
    </citation>
    <scope>NUCLEOTIDE SEQUENCE [LARGE SCALE GENOMIC DNA]</scope>
    <source>
        <strain evidence="2 3">CC-CFT640</strain>
    </source>
</reference>
<dbReference type="InterPro" id="IPR036953">
    <property type="entry name" value="GreA/GreB_C_sf"/>
</dbReference>
<keyword evidence="3" id="KW-1185">Reference proteome</keyword>
<evidence type="ECO:0000256" key="1">
    <source>
        <dbReference type="SAM" id="MobiDB-lite"/>
    </source>
</evidence>
<comment type="caution">
    <text evidence="2">The sequence shown here is derived from an EMBL/GenBank/DDBJ whole genome shotgun (WGS) entry which is preliminary data.</text>
</comment>
<dbReference type="AlphaFoldDB" id="A0A5C8P8Q7"/>
<dbReference type="GO" id="GO:0032784">
    <property type="term" value="P:regulation of DNA-templated transcription elongation"/>
    <property type="evidence" value="ECO:0007669"/>
    <property type="project" value="InterPro"/>
</dbReference>
<accession>A0A5C8P8Q7</accession>
<dbReference type="Gene3D" id="3.10.50.30">
    <property type="entry name" value="Transcription elongation factor, GreA/GreB, C-terminal domain"/>
    <property type="match status" value="1"/>
</dbReference>
<dbReference type="EMBL" id="VDUZ01000076">
    <property type="protein sequence ID" value="TXL69629.1"/>
    <property type="molecule type" value="Genomic_DNA"/>
</dbReference>
<protein>
    <submittedName>
        <fullName evidence="2">Nucleoside-diphosphate kinase</fullName>
    </submittedName>
</protein>
<feature type="compositionally biased region" description="Acidic residues" evidence="1">
    <location>
        <begin position="175"/>
        <end position="184"/>
    </location>
</feature>
<organism evidence="2 3">
    <name type="scientific">Vineibacter terrae</name>
    <dbReference type="NCBI Taxonomy" id="2586908"/>
    <lineage>
        <taxon>Bacteria</taxon>
        <taxon>Pseudomonadati</taxon>
        <taxon>Pseudomonadota</taxon>
        <taxon>Alphaproteobacteria</taxon>
        <taxon>Hyphomicrobiales</taxon>
        <taxon>Vineibacter</taxon>
    </lineage>
</organism>
<evidence type="ECO:0000313" key="3">
    <source>
        <dbReference type="Proteomes" id="UP000321638"/>
    </source>
</evidence>
<sequence>MAREPRCRLTLKDYTALEALLMRCDARNDPIAPVIHDKLSTAEILFDNDISPRLVTMNSRVAFRVDGGPLDSRILVADEASHLAGLTLPVSTQRGLAMLGHLAGESVPVRRQDGRAETLHIDDVAYQPEAAARKADAADAPARGFEPAAAPPTVINLAARRAERAAAHAMFSRPDDDDPGPSAA</sequence>
<keyword evidence="2" id="KW-0808">Transferase</keyword>
<name>A0A5C8P8Q7_9HYPH</name>
<evidence type="ECO:0000313" key="2">
    <source>
        <dbReference type="EMBL" id="TXL69629.1"/>
    </source>
</evidence>
<dbReference type="GO" id="GO:0016301">
    <property type="term" value="F:kinase activity"/>
    <property type="evidence" value="ECO:0007669"/>
    <property type="project" value="UniProtKB-KW"/>
</dbReference>
<gene>
    <name evidence="2" type="ORF">FHP25_38210</name>
</gene>
<dbReference type="OrthoDB" id="7873913at2"/>
<proteinExistence type="predicted"/>
<keyword evidence="2" id="KW-0418">Kinase</keyword>
<dbReference type="GO" id="GO:0003677">
    <property type="term" value="F:DNA binding"/>
    <property type="evidence" value="ECO:0007669"/>
    <property type="project" value="InterPro"/>
</dbReference>